<dbReference type="Gene3D" id="3.80.10.10">
    <property type="entry name" value="Ribonuclease Inhibitor"/>
    <property type="match status" value="2"/>
</dbReference>
<evidence type="ECO:0000256" key="1">
    <source>
        <dbReference type="ARBA" id="ARBA00008894"/>
    </source>
</evidence>
<dbReference type="Proteomes" id="UP000824120">
    <property type="component" value="Chromosome 6"/>
</dbReference>
<keyword evidence="4" id="KW-0547">Nucleotide-binding</keyword>
<dbReference type="InterPro" id="IPR036388">
    <property type="entry name" value="WH-like_DNA-bd_sf"/>
</dbReference>
<evidence type="ECO:0000259" key="9">
    <source>
        <dbReference type="Pfam" id="PF23598"/>
    </source>
</evidence>
<dbReference type="PRINTS" id="PR00364">
    <property type="entry name" value="DISEASERSIST"/>
</dbReference>
<organism evidence="10 11">
    <name type="scientific">Solanum commersonii</name>
    <name type="common">Commerson's wild potato</name>
    <name type="synonym">Commerson's nightshade</name>
    <dbReference type="NCBI Taxonomy" id="4109"/>
    <lineage>
        <taxon>Eukaryota</taxon>
        <taxon>Viridiplantae</taxon>
        <taxon>Streptophyta</taxon>
        <taxon>Embryophyta</taxon>
        <taxon>Tracheophyta</taxon>
        <taxon>Spermatophyta</taxon>
        <taxon>Magnoliopsida</taxon>
        <taxon>eudicotyledons</taxon>
        <taxon>Gunneridae</taxon>
        <taxon>Pentapetalae</taxon>
        <taxon>asterids</taxon>
        <taxon>lamiids</taxon>
        <taxon>Solanales</taxon>
        <taxon>Solanaceae</taxon>
        <taxon>Solanoideae</taxon>
        <taxon>Solaneae</taxon>
        <taxon>Solanum</taxon>
    </lineage>
</organism>
<gene>
    <name evidence="10" type="ORF">H5410_030152</name>
</gene>
<dbReference type="InterPro" id="IPR038005">
    <property type="entry name" value="RX-like_CC"/>
</dbReference>
<dbReference type="SUPFAM" id="SSF52058">
    <property type="entry name" value="L domain-like"/>
    <property type="match status" value="1"/>
</dbReference>
<evidence type="ECO:0000256" key="2">
    <source>
        <dbReference type="ARBA" id="ARBA00022614"/>
    </source>
</evidence>
<evidence type="ECO:0000259" key="8">
    <source>
        <dbReference type="Pfam" id="PF23559"/>
    </source>
</evidence>
<keyword evidence="2" id="KW-0433">Leucine-rich repeat</keyword>
<dbReference type="PANTHER" id="PTHR15140:SF52">
    <property type="entry name" value="LATE BLIGHT RESISTANCE PROTEIN HOMOLOG R1A-4"/>
    <property type="match status" value="1"/>
</dbReference>
<proteinExistence type="inferred from homology"/>
<evidence type="ECO:0000313" key="10">
    <source>
        <dbReference type="EMBL" id="KAG5598782.1"/>
    </source>
</evidence>
<name>A0A9J5YIG5_SOLCO</name>
<dbReference type="PANTHER" id="PTHR15140">
    <property type="entry name" value="TUBULIN-SPECIFIC CHAPERONE E"/>
    <property type="match status" value="1"/>
</dbReference>
<dbReference type="InterPro" id="IPR055414">
    <property type="entry name" value="LRR_R13L4/SHOC2-like"/>
</dbReference>
<dbReference type="FunFam" id="3.40.50.300:FF:001091">
    <property type="entry name" value="Probable disease resistance protein At1g61300"/>
    <property type="match status" value="1"/>
</dbReference>
<dbReference type="Gene3D" id="3.40.50.300">
    <property type="entry name" value="P-loop containing nucleotide triphosphate hydrolases"/>
    <property type="match status" value="1"/>
</dbReference>
<keyword evidence="11" id="KW-1185">Reference proteome</keyword>
<dbReference type="Gene3D" id="1.10.10.10">
    <property type="entry name" value="Winged helix-like DNA-binding domain superfamily/Winged helix DNA-binding domain"/>
    <property type="match status" value="1"/>
</dbReference>
<dbReference type="GO" id="GO:0005524">
    <property type="term" value="F:ATP binding"/>
    <property type="evidence" value="ECO:0007669"/>
    <property type="project" value="UniProtKB-KW"/>
</dbReference>
<feature type="domain" description="Disease resistance R13L4/SHOC-2-like LRR" evidence="9">
    <location>
        <begin position="567"/>
        <end position="848"/>
    </location>
</feature>
<dbReference type="InterPro" id="IPR032675">
    <property type="entry name" value="LRR_dom_sf"/>
</dbReference>
<dbReference type="AlphaFoldDB" id="A0A9J5YIG5"/>
<comment type="caution">
    <text evidence="10">The sequence shown here is derived from an EMBL/GenBank/DDBJ whole genome shotgun (WGS) entry which is preliminary data.</text>
</comment>
<feature type="domain" description="Disease resistance protein winged helix" evidence="8">
    <location>
        <begin position="441"/>
        <end position="508"/>
    </location>
</feature>
<sequence>MPTDFIQHDKLFDLLAHVGEVTRKVSTLVQDLEEKSRNKVSTNETNCATLDLLEKIALLKADLKHVYLKAPNSSQLCFPMSDGPLFMHVLLRHFNDLFDSNAYSIALIKEEIELVKEDLKFLRSFLIGVEQELYKDLWTGVLDVAYEAKDVIDSIIVPKNRGLIVVNSPEKSVERNSLTAGKIIVGFEEETNMTIKKLTSGPADLDVISITGIPGSGKTTLAYKVYNDKSVSSHFDIRVWCTVGHEYDEKKLLHKILNQVTGPDLKFSEDTDVADMLRRQLFGKRYLIVLDDVWDNTTWDELTIPFPEFEKRSRIILTTREKKVALHGKCNTDPLNLRLLRPEESWELLEKRAFGKESCPDELFDVGKEIAENCKGLPLVADLIAGVIAGLAKKKTVWLEVRNDLNSFILNSEVEVLKVIGLSYEHLPDHVKPCFLYLASFPKGDEIPIYFLKEVWCAEGLVEHTEIKSIEEVMDVYLDNLISSSLVISFNDIGDDPTCRLHDLVHDFCLIKARKEKLFDVISSMSIDYCNELFGLNNFVLFSSKKERHFGKHLYSLLITGEKVDDSLSDICHIRHLRLLRMLFLNESFIMVKSSLLNEICMLNHLRFLNIWTNVNSLPSSFSNLRNLETLSLNNIGPILVLLPRIWDLVKLRALFISACSFIDLDTDEPFLIVEDSKLEKLRVLGTIVLSYSKDTEDIFKRLPNLQHLIFVLKESWDFSKERYWFPKLEMLDELELLNVMFESSNSNGSGPSTATYWSWDFHFPSNLRKLALHDFPLTSDSLSTIGRLPNLEELTLDASIIQGGEWNMGEEDTFENLKFLKLEQVTLAMSDVGEESFPVLEKLELWGCHKLTEIPPSVGDICSLKIIKLVESPQLEDSAMKIKEYIEDMRGGDELQILGLNNIPL</sequence>
<protein>
    <recommendedName>
        <fullName evidence="12">NB-ARC domain-containing protein</fullName>
    </recommendedName>
</protein>
<dbReference type="CDD" id="cd14798">
    <property type="entry name" value="RX-CC_like"/>
    <property type="match status" value="1"/>
</dbReference>
<reference evidence="10 11" key="1">
    <citation type="submission" date="2020-09" db="EMBL/GenBank/DDBJ databases">
        <title>De no assembly of potato wild relative species, Solanum commersonii.</title>
        <authorList>
            <person name="Cho K."/>
        </authorList>
    </citation>
    <scope>NUCLEOTIDE SEQUENCE [LARGE SCALE GENOMIC DNA]</scope>
    <source>
        <strain evidence="10">LZ3.2</strain>
        <tissue evidence="10">Leaf</tissue>
    </source>
</reference>
<evidence type="ECO:0008006" key="12">
    <source>
        <dbReference type="Google" id="ProtNLM"/>
    </source>
</evidence>
<evidence type="ECO:0000256" key="4">
    <source>
        <dbReference type="ARBA" id="ARBA00022741"/>
    </source>
</evidence>
<keyword evidence="6" id="KW-0067">ATP-binding</keyword>
<feature type="domain" description="NB-ARC" evidence="7">
    <location>
        <begin position="190"/>
        <end position="358"/>
    </location>
</feature>
<keyword evidence="3" id="KW-0677">Repeat</keyword>
<dbReference type="InterPro" id="IPR058922">
    <property type="entry name" value="WHD_DRP"/>
</dbReference>
<dbReference type="Pfam" id="PF23598">
    <property type="entry name" value="LRR_14"/>
    <property type="match status" value="1"/>
</dbReference>
<dbReference type="Pfam" id="PF00931">
    <property type="entry name" value="NB-ARC"/>
    <property type="match status" value="1"/>
</dbReference>
<dbReference type="FunFam" id="1.10.10.10:FF:000322">
    <property type="entry name" value="Probable disease resistance protein At1g63360"/>
    <property type="match status" value="1"/>
</dbReference>
<evidence type="ECO:0000259" key="7">
    <source>
        <dbReference type="Pfam" id="PF00931"/>
    </source>
</evidence>
<dbReference type="GO" id="GO:0043531">
    <property type="term" value="F:ADP binding"/>
    <property type="evidence" value="ECO:0007669"/>
    <property type="project" value="InterPro"/>
</dbReference>
<keyword evidence="5" id="KW-0611">Plant defense</keyword>
<accession>A0A9J5YIG5</accession>
<dbReference type="GO" id="GO:0051607">
    <property type="term" value="P:defense response to virus"/>
    <property type="evidence" value="ECO:0007669"/>
    <property type="project" value="UniProtKB-ARBA"/>
</dbReference>
<dbReference type="InterPro" id="IPR002182">
    <property type="entry name" value="NB-ARC"/>
</dbReference>
<evidence type="ECO:0000256" key="5">
    <source>
        <dbReference type="ARBA" id="ARBA00022821"/>
    </source>
</evidence>
<dbReference type="InterPro" id="IPR027417">
    <property type="entry name" value="P-loop_NTPase"/>
</dbReference>
<evidence type="ECO:0000313" key="11">
    <source>
        <dbReference type="Proteomes" id="UP000824120"/>
    </source>
</evidence>
<dbReference type="SUPFAM" id="SSF52540">
    <property type="entry name" value="P-loop containing nucleoside triphosphate hydrolases"/>
    <property type="match status" value="1"/>
</dbReference>
<dbReference type="Gene3D" id="1.10.8.430">
    <property type="entry name" value="Helical domain of apoptotic protease-activating factors"/>
    <property type="match status" value="1"/>
</dbReference>
<comment type="similarity">
    <text evidence="1">Belongs to the disease resistance NB-LRR family.</text>
</comment>
<evidence type="ECO:0000256" key="3">
    <source>
        <dbReference type="ARBA" id="ARBA00022737"/>
    </source>
</evidence>
<dbReference type="OrthoDB" id="1303801at2759"/>
<dbReference type="Pfam" id="PF23559">
    <property type="entry name" value="WHD_DRP"/>
    <property type="match status" value="1"/>
</dbReference>
<evidence type="ECO:0000256" key="6">
    <source>
        <dbReference type="ARBA" id="ARBA00022840"/>
    </source>
</evidence>
<dbReference type="EMBL" id="JACXVP010000006">
    <property type="protein sequence ID" value="KAG5598782.1"/>
    <property type="molecule type" value="Genomic_DNA"/>
</dbReference>
<dbReference type="InterPro" id="IPR042197">
    <property type="entry name" value="Apaf_helical"/>
</dbReference>